<accession>A0ABN0Z920</accession>
<dbReference type="RefSeq" id="WP_343751955.1">
    <property type="nucleotide sequence ID" value="NZ_BAAADM010000032.1"/>
</dbReference>
<organism evidence="1 2">
    <name type="scientific">Lentibacillus halophilus</name>
    <dbReference type="NCBI Taxonomy" id="295065"/>
    <lineage>
        <taxon>Bacteria</taxon>
        <taxon>Bacillati</taxon>
        <taxon>Bacillota</taxon>
        <taxon>Bacilli</taxon>
        <taxon>Bacillales</taxon>
        <taxon>Bacillaceae</taxon>
        <taxon>Lentibacillus</taxon>
    </lineage>
</organism>
<proteinExistence type="predicted"/>
<reference evidence="1 2" key="1">
    <citation type="journal article" date="2019" name="Int. J. Syst. Evol. Microbiol.">
        <title>The Global Catalogue of Microorganisms (GCM) 10K type strain sequencing project: providing services to taxonomists for standard genome sequencing and annotation.</title>
        <authorList>
            <consortium name="The Broad Institute Genomics Platform"/>
            <consortium name="The Broad Institute Genome Sequencing Center for Infectious Disease"/>
            <person name="Wu L."/>
            <person name="Ma J."/>
        </authorList>
    </citation>
    <scope>NUCLEOTIDE SEQUENCE [LARGE SCALE GENOMIC DNA]</scope>
    <source>
        <strain evidence="1 2">JCM 12149</strain>
    </source>
</reference>
<dbReference type="Proteomes" id="UP001501459">
    <property type="component" value="Unassembled WGS sequence"/>
</dbReference>
<protein>
    <submittedName>
        <fullName evidence="1">Uncharacterized protein</fullName>
    </submittedName>
</protein>
<name>A0ABN0Z920_9BACI</name>
<evidence type="ECO:0000313" key="1">
    <source>
        <dbReference type="EMBL" id="GAA0437744.1"/>
    </source>
</evidence>
<evidence type="ECO:0000313" key="2">
    <source>
        <dbReference type="Proteomes" id="UP001501459"/>
    </source>
</evidence>
<keyword evidence="2" id="KW-1185">Reference proteome</keyword>
<comment type="caution">
    <text evidence="1">The sequence shown here is derived from an EMBL/GenBank/DDBJ whole genome shotgun (WGS) entry which is preliminary data.</text>
</comment>
<dbReference type="EMBL" id="BAAADM010000032">
    <property type="protein sequence ID" value="GAA0437744.1"/>
    <property type="molecule type" value="Genomic_DNA"/>
</dbReference>
<gene>
    <name evidence="1" type="ORF">GCM10008983_13330</name>
</gene>
<sequence length="76" mass="9252">MNRLFSNLFQEWIIVFSTKHIGDYYHVKSKLGRNNIDYYTETVTFKGNSRRYTHPTTYHLKVREKDRQKTSDIIHL</sequence>